<protein>
    <recommendedName>
        <fullName evidence="3">Lipoprotein</fullName>
    </recommendedName>
</protein>
<gene>
    <name evidence="1" type="ORF">EDC91_10251</name>
</gene>
<sequence>MKYLFILLAVGLSACTLSPNLPKAGVDQSYEILGAKVNSPNEPNWYLLQYNQMGVVFGKDISSKTNSVIANANIFGVGGHEDDKSFFEYIISEREKNDDKTRFVDLGSKNTRVTFKGSACIKYETLSEDHASKSQSDQPFQYFNTMGYICRYPANKNAAVQLEVSYRSDTKEVPEYVKQVSEKFFDTLVFVNNKVQ</sequence>
<evidence type="ECO:0008006" key="3">
    <source>
        <dbReference type="Google" id="ProtNLM"/>
    </source>
</evidence>
<accession>A0A4R2FIN2</accession>
<reference evidence="1 2" key="1">
    <citation type="submission" date="2019-03" db="EMBL/GenBank/DDBJ databases">
        <title>Freshwater and sediment microbial communities from various areas in North America, analyzing microbe dynamics in response to fracking.</title>
        <authorList>
            <person name="Lamendella R."/>
        </authorList>
    </citation>
    <scope>NUCLEOTIDE SEQUENCE [LARGE SCALE GENOMIC DNA]</scope>
    <source>
        <strain evidence="1 2">74A</strain>
    </source>
</reference>
<keyword evidence="2" id="KW-1185">Reference proteome</keyword>
<dbReference type="RefSeq" id="WP_133037571.1">
    <property type="nucleotide sequence ID" value="NZ_SLWF01000002.1"/>
</dbReference>
<dbReference type="OrthoDB" id="6225595at2"/>
<dbReference type="Proteomes" id="UP000294832">
    <property type="component" value="Unassembled WGS sequence"/>
</dbReference>
<comment type="caution">
    <text evidence="1">The sequence shown here is derived from an EMBL/GenBank/DDBJ whole genome shotgun (WGS) entry which is preliminary data.</text>
</comment>
<name>A0A4R2FIN2_9GAMM</name>
<dbReference type="PROSITE" id="PS51257">
    <property type="entry name" value="PROKAR_LIPOPROTEIN"/>
    <property type="match status" value="1"/>
</dbReference>
<dbReference type="AlphaFoldDB" id="A0A4R2FIN2"/>
<proteinExistence type="predicted"/>
<organism evidence="1 2">
    <name type="scientific">Shewanella fodinae</name>
    <dbReference type="NCBI Taxonomy" id="552357"/>
    <lineage>
        <taxon>Bacteria</taxon>
        <taxon>Pseudomonadati</taxon>
        <taxon>Pseudomonadota</taxon>
        <taxon>Gammaproteobacteria</taxon>
        <taxon>Alteromonadales</taxon>
        <taxon>Shewanellaceae</taxon>
        <taxon>Shewanella</taxon>
    </lineage>
</organism>
<evidence type="ECO:0000313" key="2">
    <source>
        <dbReference type="Proteomes" id="UP000294832"/>
    </source>
</evidence>
<dbReference type="EMBL" id="SLWF01000002">
    <property type="protein sequence ID" value="TCN90139.1"/>
    <property type="molecule type" value="Genomic_DNA"/>
</dbReference>
<evidence type="ECO:0000313" key="1">
    <source>
        <dbReference type="EMBL" id="TCN90139.1"/>
    </source>
</evidence>